<dbReference type="InterPro" id="IPR054485">
    <property type="entry name" value="FlK-like_dom"/>
</dbReference>
<evidence type="ECO:0000313" key="3">
    <source>
        <dbReference type="Proteomes" id="UP000831484"/>
    </source>
</evidence>
<name>A0AB38RP29_RHOSG</name>
<evidence type="ECO:0000259" key="1">
    <source>
        <dbReference type="Pfam" id="PF22636"/>
    </source>
</evidence>
<dbReference type="Proteomes" id="UP000831484">
    <property type="component" value="Plasmid pdjl-6-4"/>
</dbReference>
<feature type="domain" description="Fluoroacetyl-CoA-specific thioesterase-like" evidence="1">
    <location>
        <begin position="5"/>
        <end position="94"/>
    </location>
</feature>
<evidence type="ECO:0000313" key="2">
    <source>
        <dbReference type="EMBL" id="UPU46529.1"/>
    </source>
</evidence>
<protein>
    <submittedName>
        <fullName evidence="2">Thioesterase</fullName>
    </submittedName>
</protein>
<dbReference type="Gene3D" id="3.10.129.10">
    <property type="entry name" value="Hotdog Thioesterase"/>
    <property type="match status" value="1"/>
</dbReference>
<keyword evidence="3" id="KW-1185">Reference proteome</keyword>
<dbReference type="AlphaFoldDB" id="A0AB38RP29"/>
<dbReference type="SUPFAM" id="SSF54637">
    <property type="entry name" value="Thioesterase/thiol ester dehydrase-isomerase"/>
    <property type="match status" value="1"/>
</dbReference>
<gene>
    <name evidence="2" type="ORF">M0639_32910</name>
</gene>
<dbReference type="EMBL" id="CP096567">
    <property type="protein sequence ID" value="UPU46529.1"/>
    <property type="molecule type" value="Genomic_DNA"/>
</dbReference>
<dbReference type="PANTHER" id="PTHR36934:SF1">
    <property type="entry name" value="THIOESTERASE DOMAIN-CONTAINING PROTEIN"/>
    <property type="match status" value="1"/>
</dbReference>
<proteinExistence type="predicted"/>
<organism evidence="2 3">
    <name type="scientific">Rhodococcus qingshengii JCM 15477</name>
    <dbReference type="NCBI Taxonomy" id="1303681"/>
    <lineage>
        <taxon>Bacteria</taxon>
        <taxon>Bacillati</taxon>
        <taxon>Actinomycetota</taxon>
        <taxon>Actinomycetes</taxon>
        <taxon>Mycobacteriales</taxon>
        <taxon>Nocardiaceae</taxon>
        <taxon>Rhodococcus</taxon>
        <taxon>Rhodococcus erythropolis group</taxon>
    </lineage>
</organism>
<dbReference type="InterPro" id="IPR029069">
    <property type="entry name" value="HotDog_dom_sf"/>
</dbReference>
<sequence>MFGPDFPKAASTPFVLGLAEVACHNIVAGELQDGELTVGTAATIEHLLPSAVGATLTARATLVERDGRRLHFTVEVFDGDNVCATLTHSRAVAQAQKIADRLAQHGG</sequence>
<geneLocation type="plasmid" evidence="2 3">
    <name>pdjl-6-4</name>
</geneLocation>
<dbReference type="PANTHER" id="PTHR36934">
    <property type="entry name" value="BLR0278 PROTEIN"/>
    <property type="match status" value="1"/>
</dbReference>
<accession>A0AB38RP29</accession>
<reference evidence="3" key="1">
    <citation type="journal article" date="2022" name="Environ. Microbiol.">
        <title>Functional analysis, diversity, and distribution of carbendazim hydrolases MheI and CbmA, responsible for the initial step in carbendazim degradation.</title>
        <authorList>
            <person name="Zhang M."/>
            <person name="Bai X."/>
            <person name="Li Q."/>
            <person name="Zhang L."/>
            <person name="Zhu Q."/>
            <person name="Gao S."/>
            <person name="Ke Z."/>
            <person name="Jiang M."/>
            <person name="Hu J."/>
            <person name="Qiu J."/>
            <person name="Hong Q."/>
        </authorList>
    </citation>
    <scope>NUCLEOTIDE SEQUENCE [LARGE SCALE GENOMIC DNA]</scope>
    <source>
        <strain evidence="3">djl-6</strain>
    </source>
</reference>
<dbReference type="Pfam" id="PF22636">
    <property type="entry name" value="FlK"/>
    <property type="match status" value="1"/>
</dbReference>
<dbReference type="RefSeq" id="WP_231915087.1">
    <property type="nucleotide sequence ID" value="NZ_CP096567.1"/>
</dbReference>
<keyword evidence="2" id="KW-0614">Plasmid</keyword>
<dbReference type="InterPro" id="IPR025540">
    <property type="entry name" value="FlK"/>
</dbReference>